<keyword evidence="4" id="KW-0479">Metal-binding</keyword>
<evidence type="ECO:0000256" key="5">
    <source>
        <dbReference type="ARBA" id="ARBA00023002"/>
    </source>
</evidence>
<dbReference type="Gene3D" id="2.60.120.10">
    <property type="entry name" value="Jelly Rolls"/>
    <property type="match status" value="1"/>
</dbReference>
<sequence length="287" mass="32164">MKNGGRTDGTDEQLMKMGLQGKMVNMVEGNSRIREGFVVDMSNFYMSWHIRLKIFKKLCPVSAWVSYKEADDLHKIEAIDVGIDAFGFCDSPTTDSSVDNGSRRLLCGQSFSEITYIHIHECDDVSMGVFCVPAGKEFPLHDHPGMTVLSKLLYGSVYVKAYDWINFDSTKGKTIGLAGRVIDEVMKAPHEPSILFPRSGGNIHSFRALTSCAILDVLSPPYSQDFGRPSTYYYDIPIPYLNGYSMLEEKPLPDDLVVHGAPYLGPSIVTMYDDYDFSDQFGYENHV</sequence>
<dbReference type="CDD" id="cd20289">
    <property type="entry name" value="cupin_ADO"/>
    <property type="match status" value="1"/>
</dbReference>
<dbReference type="Pfam" id="PF07847">
    <property type="entry name" value="PCO_ADO"/>
    <property type="match status" value="1"/>
</dbReference>
<dbReference type="Gramene" id="Psat02G0222500-T1">
    <property type="protein sequence ID" value="KAI5435713.1"/>
    <property type="gene ID" value="KIW84_022225"/>
</dbReference>
<protein>
    <recommendedName>
        <fullName evidence="3">cysteine dioxygenase</fullName>
        <ecNumber evidence="3">1.13.11.20</ecNumber>
    </recommendedName>
</protein>
<dbReference type="EC" id="1.13.11.20" evidence="3"/>
<dbReference type="AlphaFoldDB" id="A0A9D5B6D2"/>
<keyword evidence="6" id="KW-0408">Iron</keyword>
<comment type="cofactor">
    <cofactor evidence="1">
        <name>Fe(2+)</name>
        <dbReference type="ChEBI" id="CHEBI:29033"/>
    </cofactor>
</comment>
<name>A0A9D5B6D2_PEA</name>
<comment type="caution">
    <text evidence="8">The sequence shown here is derived from an EMBL/GenBank/DDBJ whole genome shotgun (WGS) entry which is preliminary data.</text>
</comment>
<evidence type="ECO:0000256" key="1">
    <source>
        <dbReference type="ARBA" id="ARBA00001954"/>
    </source>
</evidence>
<dbReference type="GO" id="GO:0070483">
    <property type="term" value="P:detection of hypoxia"/>
    <property type="evidence" value="ECO:0007669"/>
    <property type="project" value="UniProtKB-ARBA"/>
</dbReference>
<dbReference type="GO" id="GO:0046872">
    <property type="term" value="F:metal ion binding"/>
    <property type="evidence" value="ECO:0007669"/>
    <property type="project" value="UniProtKB-KW"/>
</dbReference>
<gene>
    <name evidence="8" type="ORF">KIW84_022225</name>
</gene>
<keyword evidence="5" id="KW-0560">Oxidoreductase</keyword>
<dbReference type="PANTHER" id="PTHR22966:SF52">
    <property type="entry name" value="CYSTEINE DIOXYGENASE"/>
    <property type="match status" value="1"/>
</dbReference>
<evidence type="ECO:0000256" key="6">
    <source>
        <dbReference type="ARBA" id="ARBA00023004"/>
    </source>
</evidence>
<dbReference type="Proteomes" id="UP001058974">
    <property type="component" value="Chromosome 2"/>
</dbReference>
<dbReference type="InterPro" id="IPR011051">
    <property type="entry name" value="RmlC_Cupin_sf"/>
</dbReference>
<evidence type="ECO:0000313" key="9">
    <source>
        <dbReference type="Proteomes" id="UP001058974"/>
    </source>
</evidence>
<evidence type="ECO:0000313" key="8">
    <source>
        <dbReference type="EMBL" id="KAI5435713.1"/>
    </source>
</evidence>
<comment type="similarity">
    <text evidence="2">Belongs to the cysteine dioxygenase family.</text>
</comment>
<evidence type="ECO:0000256" key="3">
    <source>
        <dbReference type="ARBA" id="ARBA00013133"/>
    </source>
</evidence>
<comment type="catalytic activity">
    <reaction evidence="7">
        <text>L-cysteine + O2 = 3-sulfino-L-alanine + H(+)</text>
        <dbReference type="Rhea" id="RHEA:20441"/>
        <dbReference type="ChEBI" id="CHEBI:15378"/>
        <dbReference type="ChEBI" id="CHEBI:15379"/>
        <dbReference type="ChEBI" id="CHEBI:35235"/>
        <dbReference type="ChEBI" id="CHEBI:61085"/>
        <dbReference type="EC" id="1.13.11.20"/>
    </reaction>
    <physiologicalReaction direction="left-to-right" evidence="7">
        <dbReference type="Rhea" id="RHEA:20442"/>
    </physiologicalReaction>
</comment>
<reference evidence="8 9" key="1">
    <citation type="journal article" date="2022" name="Nat. Genet.">
        <title>Improved pea reference genome and pan-genome highlight genomic features and evolutionary characteristics.</title>
        <authorList>
            <person name="Yang T."/>
            <person name="Liu R."/>
            <person name="Luo Y."/>
            <person name="Hu S."/>
            <person name="Wang D."/>
            <person name="Wang C."/>
            <person name="Pandey M.K."/>
            <person name="Ge S."/>
            <person name="Xu Q."/>
            <person name="Li N."/>
            <person name="Li G."/>
            <person name="Huang Y."/>
            <person name="Saxena R.K."/>
            <person name="Ji Y."/>
            <person name="Li M."/>
            <person name="Yan X."/>
            <person name="He Y."/>
            <person name="Liu Y."/>
            <person name="Wang X."/>
            <person name="Xiang C."/>
            <person name="Varshney R.K."/>
            <person name="Ding H."/>
            <person name="Gao S."/>
            <person name="Zong X."/>
        </authorList>
    </citation>
    <scope>NUCLEOTIDE SEQUENCE [LARGE SCALE GENOMIC DNA]</scope>
    <source>
        <strain evidence="8 9">cv. Zhongwan 6</strain>
    </source>
</reference>
<organism evidence="8 9">
    <name type="scientific">Pisum sativum</name>
    <name type="common">Garden pea</name>
    <name type="synonym">Lathyrus oleraceus</name>
    <dbReference type="NCBI Taxonomy" id="3888"/>
    <lineage>
        <taxon>Eukaryota</taxon>
        <taxon>Viridiplantae</taxon>
        <taxon>Streptophyta</taxon>
        <taxon>Embryophyta</taxon>
        <taxon>Tracheophyta</taxon>
        <taxon>Spermatophyta</taxon>
        <taxon>Magnoliopsida</taxon>
        <taxon>eudicotyledons</taxon>
        <taxon>Gunneridae</taxon>
        <taxon>Pentapetalae</taxon>
        <taxon>rosids</taxon>
        <taxon>fabids</taxon>
        <taxon>Fabales</taxon>
        <taxon>Fabaceae</taxon>
        <taxon>Papilionoideae</taxon>
        <taxon>50 kb inversion clade</taxon>
        <taxon>NPAAA clade</taxon>
        <taxon>Hologalegina</taxon>
        <taxon>IRL clade</taxon>
        <taxon>Fabeae</taxon>
        <taxon>Lathyrus</taxon>
    </lineage>
</organism>
<dbReference type="PANTHER" id="PTHR22966">
    <property type="entry name" value="2-AMINOETHANETHIOL DIOXYGENASE"/>
    <property type="match status" value="1"/>
</dbReference>
<dbReference type="GO" id="GO:0017172">
    <property type="term" value="F:cysteine dioxygenase activity"/>
    <property type="evidence" value="ECO:0007669"/>
    <property type="project" value="UniProtKB-EC"/>
</dbReference>
<dbReference type="EMBL" id="JAMSHJ010000002">
    <property type="protein sequence ID" value="KAI5435713.1"/>
    <property type="molecule type" value="Genomic_DNA"/>
</dbReference>
<proteinExistence type="inferred from homology"/>
<evidence type="ECO:0000256" key="4">
    <source>
        <dbReference type="ARBA" id="ARBA00022723"/>
    </source>
</evidence>
<dbReference type="InterPro" id="IPR012864">
    <property type="entry name" value="PCO/ADO"/>
</dbReference>
<dbReference type="SUPFAM" id="SSF51182">
    <property type="entry name" value="RmlC-like cupins"/>
    <property type="match status" value="1"/>
</dbReference>
<evidence type="ECO:0000256" key="7">
    <source>
        <dbReference type="ARBA" id="ARBA00024284"/>
    </source>
</evidence>
<accession>A0A9D5B6D2</accession>
<evidence type="ECO:0000256" key="2">
    <source>
        <dbReference type="ARBA" id="ARBA00006622"/>
    </source>
</evidence>
<keyword evidence="9" id="KW-1185">Reference proteome</keyword>
<dbReference type="InterPro" id="IPR014710">
    <property type="entry name" value="RmlC-like_jellyroll"/>
</dbReference>